<dbReference type="NCBIfam" id="NF047619">
    <property type="entry name" value="NADase_discoid"/>
    <property type="match status" value="1"/>
</dbReference>
<evidence type="ECO:0000259" key="4">
    <source>
        <dbReference type="PROSITE" id="PS50022"/>
    </source>
</evidence>
<feature type="compositionally biased region" description="Acidic residues" evidence="2">
    <location>
        <begin position="264"/>
        <end position="275"/>
    </location>
</feature>
<dbReference type="GO" id="GO:0016798">
    <property type="term" value="F:hydrolase activity, acting on glycosyl bonds"/>
    <property type="evidence" value="ECO:0007669"/>
    <property type="project" value="UniProtKB-KW"/>
</dbReference>
<keyword evidence="3" id="KW-0472">Membrane</keyword>
<feature type="region of interest" description="Disordered" evidence="2">
    <location>
        <begin position="248"/>
        <end position="294"/>
    </location>
</feature>
<gene>
    <name evidence="5" type="ORF">SAMN02745217_01410</name>
</gene>
<evidence type="ECO:0000256" key="3">
    <source>
        <dbReference type="SAM" id="Phobius"/>
    </source>
</evidence>
<evidence type="ECO:0000256" key="2">
    <source>
        <dbReference type="SAM" id="MobiDB-lite"/>
    </source>
</evidence>
<dbReference type="Pfam" id="PF25302">
    <property type="entry name" value="NADase_transloc"/>
    <property type="match status" value="1"/>
</dbReference>
<dbReference type="Gene3D" id="3.10.450.50">
    <property type="match status" value="1"/>
</dbReference>
<dbReference type="OrthoDB" id="85718at2"/>
<dbReference type="AlphaFoldDB" id="A0A1M7Y488"/>
<sequence length="457" mass="51117">MIITVKFASNKVLYIRSEIVAIADMKYIDLKNDWAGGLMAKFCTECGAQMKEEDIYCASCGTRRRSSISMVTENQSIPEVISYKPKKKIPFWLCIFVIIAVGAGAYYMYTNRSTPEKTISKFEKSFNELDVSEMIECFEPSAQALYKGTMALISGLSGMDANTILERALGYADIVIDEKQPQINFVVLSVDYKSKNTAEVNVECSYYSDGRRESSTEIIDMVKVKGKWYISTSWFLDTDTDEEEILEENNKEDDNVDVNTAEDTNADEDMDDAAEETGNSIADSDTEDSDTYETADEANLAEAIEDSEFIDNSIIRSVSISSELAPQTDSNGANDYIGENALDGNSDTAWVEGAAGNGDGEWLQLDLDGAHVVNGIEINNGYRKTQDLYLKNGRANEIRIYFSDNTYEDFTLTDDFSTVNRLDFSTEHLTNYIKVQILSVFEGSKYQDTGISDIFLY</sequence>
<reference evidence="5 6" key="1">
    <citation type="submission" date="2016-12" db="EMBL/GenBank/DDBJ databases">
        <authorList>
            <person name="Song W.-J."/>
            <person name="Kurnit D.M."/>
        </authorList>
    </citation>
    <scope>NUCLEOTIDE SEQUENCE [LARGE SCALE GENOMIC DNA]</scope>
    <source>
        <strain evidence="5 6">DSM 12503</strain>
    </source>
</reference>
<protein>
    <recommendedName>
        <fullName evidence="4">F5/8 type C domain-containing protein</fullName>
    </recommendedName>
</protein>
<dbReference type="SUPFAM" id="SSF49785">
    <property type="entry name" value="Galactose-binding domain-like"/>
    <property type="match status" value="1"/>
</dbReference>
<dbReference type="EMBL" id="FRFD01000004">
    <property type="protein sequence ID" value="SHO47106.1"/>
    <property type="molecule type" value="Genomic_DNA"/>
</dbReference>
<organism evidence="5 6">
    <name type="scientific">Anaerocolumna xylanovorans DSM 12503</name>
    <dbReference type="NCBI Taxonomy" id="1121345"/>
    <lineage>
        <taxon>Bacteria</taxon>
        <taxon>Bacillati</taxon>
        <taxon>Bacillota</taxon>
        <taxon>Clostridia</taxon>
        <taxon>Lachnospirales</taxon>
        <taxon>Lachnospiraceae</taxon>
        <taxon>Anaerocolumna</taxon>
    </lineage>
</organism>
<keyword evidence="1" id="KW-0326">Glycosidase</keyword>
<keyword evidence="6" id="KW-1185">Reference proteome</keyword>
<proteinExistence type="predicted"/>
<dbReference type="Gene3D" id="2.60.120.260">
    <property type="entry name" value="Galactose-binding domain-like"/>
    <property type="match status" value="1"/>
</dbReference>
<dbReference type="PROSITE" id="PS50022">
    <property type="entry name" value="FA58C_3"/>
    <property type="match status" value="1"/>
</dbReference>
<name>A0A1M7Y488_9FIRM</name>
<dbReference type="PANTHER" id="PTHR40038">
    <property type="entry name" value="MEMBRANE-ASSOCIATED PROTEIN TCAA"/>
    <property type="match status" value="1"/>
</dbReference>
<accession>A0A1M7Y488</accession>
<feature type="transmembrane region" description="Helical" evidence="3">
    <location>
        <begin position="89"/>
        <end position="109"/>
    </location>
</feature>
<keyword evidence="3" id="KW-0812">Transmembrane</keyword>
<feature type="domain" description="F5/8 type C" evidence="4">
    <location>
        <begin position="307"/>
        <end position="411"/>
    </location>
</feature>
<dbReference type="STRING" id="1121345.SAMN02745217_01410"/>
<keyword evidence="3" id="KW-1133">Transmembrane helix</keyword>
<dbReference type="InterPro" id="IPR057561">
    <property type="entry name" value="NADase_transloc"/>
</dbReference>
<dbReference type="Proteomes" id="UP000184612">
    <property type="component" value="Unassembled WGS sequence"/>
</dbReference>
<evidence type="ECO:0000313" key="6">
    <source>
        <dbReference type="Proteomes" id="UP000184612"/>
    </source>
</evidence>
<evidence type="ECO:0000313" key="5">
    <source>
        <dbReference type="EMBL" id="SHO47106.1"/>
    </source>
</evidence>
<dbReference type="InterPro" id="IPR000421">
    <property type="entry name" value="FA58C"/>
</dbReference>
<keyword evidence="1" id="KW-0378">Hydrolase</keyword>
<feature type="compositionally biased region" description="Acidic residues" evidence="2">
    <location>
        <begin position="284"/>
        <end position="294"/>
    </location>
</feature>
<dbReference type="InterPro" id="IPR008979">
    <property type="entry name" value="Galactose-bd-like_sf"/>
</dbReference>
<dbReference type="PANTHER" id="PTHR40038:SF1">
    <property type="entry name" value="MEMBRANE-ASSOCIATED PROTEIN TCAA"/>
    <property type="match status" value="1"/>
</dbReference>
<evidence type="ECO:0000256" key="1">
    <source>
        <dbReference type="ARBA" id="ARBA00023295"/>
    </source>
</evidence>